<dbReference type="EMBL" id="VOBQ01000004">
    <property type="protein sequence ID" value="TWO72350.1"/>
    <property type="molecule type" value="Genomic_DNA"/>
</dbReference>
<dbReference type="OrthoDB" id="8821343at2"/>
<proteinExistence type="predicted"/>
<feature type="region of interest" description="Disordered" evidence="1">
    <location>
        <begin position="170"/>
        <end position="194"/>
    </location>
</feature>
<dbReference type="Proteomes" id="UP000318199">
    <property type="component" value="Unassembled WGS sequence"/>
</dbReference>
<name>A0A562ZUS9_9BURK</name>
<keyword evidence="2" id="KW-0732">Signal</keyword>
<evidence type="ECO:0000313" key="4">
    <source>
        <dbReference type="EMBL" id="TWO72350.1"/>
    </source>
</evidence>
<feature type="signal peptide" evidence="2">
    <location>
        <begin position="1"/>
        <end position="25"/>
    </location>
</feature>
<sequence>MIRIALPLRLFTLLTLTLLVPLAGAQEAALTKRATELRQSPAATAPALAALPAQTPLTRLAERQGPWVQVRTAAGATGWVHLFDVAPAAGGGARVGSDGSANPLRGVAGLFGGGSTTTSTSASGIRGLGAEDLARATPNPAAVGQMETLRQSESDARAFAGGAALRPVAVDPLPAPARVLSPSGPGGDPSNPQQ</sequence>
<gene>
    <name evidence="4" type="ORF">FN976_06515</name>
</gene>
<evidence type="ECO:0000256" key="1">
    <source>
        <dbReference type="SAM" id="MobiDB-lite"/>
    </source>
</evidence>
<comment type="caution">
    <text evidence="4">The sequence shown here is derived from an EMBL/GenBank/DDBJ whole genome shotgun (WGS) entry which is preliminary data.</text>
</comment>
<evidence type="ECO:0000256" key="2">
    <source>
        <dbReference type="SAM" id="SignalP"/>
    </source>
</evidence>
<evidence type="ECO:0000259" key="3">
    <source>
        <dbReference type="Pfam" id="PF08239"/>
    </source>
</evidence>
<feature type="domain" description="SH3b" evidence="3">
    <location>
        <begin position="36"/>
        <end position="81"/>
    </location>
</feature>
<dbReference type="InterPro" id="IPR003646">
    <property type="entry name" value="SH3-like_bac-type"/>
</dbReference>
<keyword evidence="5" id="KW-1185">Reference proteome</keyword>
<accession>A0A562ZUS9</accession>
<dbReference type="Pfam" id="PF08239">
    <property type="entry name" value="SH3_3"/>
    <property type="match status" value="1"/>
</dbReference>
<dbReference type="Gene3D" id="2.30.30.40">
    <property type="entry name" value="SH3 Domains"/>
    <property type="match status" value="1"/>
</dbReference>
<dbReference type="RefSeq" id="WP_145892174.1">
    <property type="nucleotide sequence ID" value="NZ_VOBQ01000004.1"/>
</dbReference>
<organism evidence="4 5">
    <name type="scientific">Caenimonas sedimenti</name>
    <dbReference type="NCBI Taxonomy" id="2596921"/>
    <lineage>
        <taxon>Bacteria</taxon>
        <taxon>Pseudomonadati</taxon>
        <taxon>Pseudomonadota</taxon>
        <taxon>Betaproteobacteria</taxon>
        <taxon>Burkholderiales</taxon>
        <taxon>Comamonadaceae</taxon>
        <taxon>Caenimonas</taxon>
    </lineage>
</organism>
<reference evidence="4 5" key="1">
    <citation type="submission" date="2019-07" db="EMBL/GenBank/DDBJ databases">
        <title>Caenimonas sedimenti sp. nov., isolated from activated sludge.</title>
        <authorList>
            <person name="Xu J."/>
        </authorList>
    </citation>
    <scope>NUCLEOTIDE SEQUENCE [LARGE SCALE GENOMIC DNA]</scope>
    <source>
        <strain evidence="4 5">HX-9-20</strain>
    </source>
</reference>
<evidence type="ECO:0000313" key="5">
    <source>
        <dbReference type="Proteomes" id="UP000318199"/>
    </source>
</evidence>
<protein>
    <submittedName>
        <fullName evidence="4">SH3 domain-containing protein</fullName>
    </submittedName>
</protein>
<feature type="chain" id="PRO_5021732392" evidence="2">
    <location>
        <begin position="26"/>
        <end position="194"/>
    </location>
</feature>
<dbReference type="AlphaFoldDB" id="A0A562ZUS9"/>